<feature type="region of interest" description="Disordered" evidence="7">
    <location>
        <begin position="1036"/>
        <end position="1084"/>
    </location>
</feature>
<feature type="compositionally biased region" description="Polar residues" evidence="7">
    <location>
        <begin position="670"/>
        <end position="682"/>
    </location>
</feature>
<dbReference type="Gene3D" id="1.20.900.10">
    <property type="entry name" value="Dbl homology (DH) domain"/>
    <property type="match status" value="1"/>
</dbReference>
<evidence type="ECO:0000256" key="2">
    <source>
        <dbReference type="ARBA" id="ARBA00022658"/>
    </source>
</evidence>
<proteinExistence type="predicted"/>
<dbReference type="FunFam" id="1.20.900.10:FF:000025">
    <property type="entry name" value="Rho guanine nucleotide exchange factor 17"/>
    <property type="match status" value="1"/>
</dbReference>
<dbReference type="Pfam" id="PF19057">
    <property type="entry name" value="PH_19"/>
    <property type="match status" value="1"/>
</dbReference>
<protein>
    <recommendedName>
        <fullName evidence="5">Rho guanine nucleotide exchange factor 17</fullName>
    </recommendedName>
</protein>
<dbReference type="InterPro" id="IPR000219">
    <property type="entry name" value="DH_dom"/>
</dbReference>
<evidence type="ECO:0000256" key="1">
    <source>
        <dbReference type="ARBA" id="ARBA00022553"/>
    </source>
</evidence>
<evidence type="ECO:0000313" key="9">
    <source>
        <dbReference type="EMBL" id="KAJ1120306.1"/>
    </source>
</evidence>
<keyword evidence="6" id="KW-0175">Coiled coil</keyword>
<keyword evidence="2" id="KW-0344">Guanine-nucleotide releasing factor</keyword>
<feature type="compositionally biased region" description="Polar residues" evidence="7">
    <location>
        <begin position="1249"/>
        <end position="1269"/>
    </location>
</feature>
<dbReference type="CDD" id="cd00160">
    <property type="entry name" value="RhoGEF"/>
    <property type="match status" value="1"/>
</dbReference>
<feature type="compositionally biased region" description="Polar residues" evidence="7">
    <location>
        <begin position="85"/>
        <end position="96"/>
    </location>
</feature>
<dbReference type="SUPFAM" id="SSF50729">
    <property type="entry name" value="PH domain-like"/>
    <property type="match status" value="1"/>
</dbReference>
<keyword evidence="3" id="KW-0677">Repeat</keyword>
<dbReference type="InterPro" id="IPR035899">
    <property type="entry name" value="DBL_dom_sf"/>
</dbReference>
<feature type="compositionally biased region" description="Pro residues" evidence="7">
    <location>
        <begin position="272"/>
        <end position="281"/>
    </location>
</feature>
<dbReference type="Gene3D" id="2.130.10.10">
    <property type="entry name" value="YVTN repeat-like/Quinoprotein amine dehydrogenase"/>
    <property type="match status" value="1"/>
</dbReference>
<feature type="region of interest" description="Disordered" evidence="7">
    <location>
        <begin position="29"/>
        <end position="397"/>
    </location>
</feature>
<dbReference type="Gene3D" id="2.30.29.30">
    <property type="entry name" value="Pleckstrin-homology domain (PH domain)/Phosphotyrosine-binding domain (PTB)"/>
    <property type="match status" value="1"/>
</dbReference>
<dbReference type="InterPro" id="IPR011993">
    <property type="entry name" value="PH-like_dom_sf"/>
</dbReference>
<feature type="compositionally biased region" description="Polar residues" evidence="7">
    <location>
        <begin position="249"/>
        <end position="263"/>
    </location>
</feature>
<comment type="function">
    <text evidence="4">Acts as a guanine nucleotide exchange factor (GEF) for RhoA GTPases.</text>
</comment>
<dbReference type="InterPro" id="IPR036322">
    <property type="entry name" value="WD40_repeat_dom_sf"/>
</dbReference>
<feature type="compositionally biased region" description="Low complexity" evidence="7">
    <location>
        <begin position="1854"/>
        <end position="1873"/>
    </location>
</feature>
<feature type="compositionally biased region" description="Polar residues" evidence="7">
    <location>
        <begin position="555"/>
        <end position="564"/>
    </location>
</feature>
<dbReference type="Proteomes" id="UP001066276">
    <property type="component" value="Chromosome 8"/>
</dbReference>
<dbReference type="FunFam" id="2.130.10.10:FF:000206">
    <property type="entry name" value="Rho guanine nucleotide exchange factor 17"/>
    <property type="match status" value="1"/>
</dbReference>
<feature type="compositionally biased region" description="Polar residues" evidence="7">
    <location>
        <begin position="311"/>
        <end position="330"/>
    </location>
</feature>
<feature type="domain" description="DH" evidence="8">
    <location>
        <begin position="1295"/>
        <end position="1483"/>
    </location>
</feature>
<dbReference type="SUPFAM" id="SSF50978">
    <property type="entry name" value="WD40 repeat-like"/>
    <property type="match status" value="1"/>
</dbReference>
<feature type="compositionally biased region" description="Basic residues" evidence="7">
    <location>
        <begin position="371"/>
        <end position="383"/>
    </location>
</feature>
<gene>
    <name evidence="9" type="ORF">NDU88_008480</name>
</gene>
<sequence length="2267" mass="248118">MAEGPARGKYRIYRSVSFKRLEIRSAQGALAEGGGEPPGLAQPSSEKTHRAPLRSLSVSRKLSKISTAGASGTPSPEPRRPARSHSPSVRQLSERFSATPRGAEGPPREGGVHAGNPERRGPFGVPPEPSASSSPVPSLEGPLDELALEGPRKPDPREQNPEVAAHWPSVTEMRKLFGESFSRYPRAPEEGKTPGQPWTHGRDPLLAAYHDPSKPHWAETATGHHSSEDSLPGVASARRTSLESDGRPPSSSSTPEGSLCSTEQEQRGSGKPKPPPPPPRSCIPFTLRAHSLPCAVPKQGARPPSDGLHSWHSSAKPQASPSPTASLGKSSSEEDLPKKVCQHHRNGTRVRSLDRSSGSDEEGRSRAHRESARKRSVRRKKKGMGGSRGDESDDSDGQAMMDFVERHQRSRDGRTLDHVPHHNDVVKASLVAQQFATEYSGGNLNARLPHEAIQGTPIVGILPGTRQPESDREVFRRPSDCGITSSAGPGPLGSALPVPTVSRVAKVNIPPFISSPCGSKTGSRYSSTETLKDDDTYLGHSRSFQGGFGMYRSPSFGQSDNTQRPHVRQGPKVPPEVVKVKAESAVRNLQCWASDEPENSKCAKSMSNPDIASDTLALLSFLKSDLSELKVKREGREPRVQDLETTTTGSRYDSCQGSSGHPQLERGRDQLQSSHQSVSGSRPTLKDLTATLRRAKSFTYSDKAGSRRFYVQSTLKQSSSELMLASTEDPDVLTAGDGMGPRTEQEPPQDIIQDQYVQEARQVFEKISQIGAQHDYNFDTEQKNDGKSKTVDEFVERRNESKAALFEDEDHDLYLKKAVSEENLSCGKSMEELSGHESSLTDEGIVTEPETGPFSSQYRDGDEPVTVWTVSALSTAEEEPHISLQKDLSPLIPAVRTHLESASGVEDLACKVVPPGSTEAPLTPGTIRRRRKFPSIGTNGSDSSNGESSGETYRSLSDPMPHRSCSITEDAKNFSVDSNLLGSLNSKPGIPETSATALSECTGSAASDLSVCSDGVKDYNAVMRNIVSQPGAMDKVTDEKGNGKTIKKKSFSDPSRRGELASAGFHGPSEPINEMDQPIPPSSSEPILSEQRDELGELEELGKVAIKLRSQSEDVLPVCSGENEAETNENFSFDIKLADVLSPRTARRSSKKRTNRVSQQESEKNETSVPGQTGLGRARLMSKHVRNTSEPAAFMPITSPRSSVLGNHGGLVGVLEPSRLSIKSYPVLQAPSLEDVTKKFMLALNSTDSEANSSVDMPRSTPATPTTTEPKLLRSPRLHDELNASGSKGKPHVDMRKHVIMTLLDTEQSYVESLRTLMQGYMKPLKQPENSCLCDPALVDEIFDQIPELLEHHEQFLEQVSECVQTWHEMQKVGEVLVQSFSKEILVKIYSAYIDNFLNAKDAVRIAREARPAFLKFLEQCMREHKEKQALSDLMIKPVQRIPRYELIVKDLLKHTPEDHPDHPCLMDAQRNIKQLAERINKGMKSAEEAERDTRIVQEVESHIEGMEDLQAPLRRFLRQEMVVEVKAVGGKKDRSLFLFTDLLVCTTLKRKSGSLRRSSMSLYTAASMIDIASKYKLLWKLPLEDVDIVKGASQATNKESIQKAISRLDEDLSTMGQISKLSETLSFPHQSLDDVIKDMMAAVHRELSEKQSLSFSLSFPPNKMELTTTKADGTESFIFEFTNPDARNHFEQVFEDTKKKLASNRNRLDPEFLKAIPIMKTRSGMQFSCASPSHSSVENAHEVWVCNSDGYVGQVCLLSIKNEPTVEACIAVCSARILCIASVPGLKKNSRERAESLGRPASYPAPCTPEDPVSQQCLHISISGSSLELSEPVDSANRELMPFDSDDTDDESSPSPSGTLQSQASRSTISSSFGHEEIQISKDITAETTSSEEEQDPSFLPIPGSFNQNRNSESPTDGQALRRSSRGSFTRGSLEDLLSIDPEAYQSSMWLGTEDGCIHVYQSSDNIRNRKNSMKMQHSASIMCILYLDNQVFVSLANGELIVYQREAGSFWDPQNSKSLSLGSPGSPVTKMVAVLGKLWCGCQNRIIVLNTSTLLQEHTFTIGQDLNRSVTSIVGSCLGIWVALQSSAQVRLYHATTYEQLAEVDVAPPVHKMLAGSDAIIRQHKAACLRITALLACKDLLWIGTSAGVVLTLSITSNSSSLKVPLIPVGLSQGHTGHVRFLTSVELPDGFDVLFPLPKESGNEKLTDLEKKEAARHRPAPTGPQGKSKILVISGGDGYEDFRLTNSSETVGRDDSTNHLLLWRV</sequence>
<feature type="compositionally biased region" description="Basic residues" evidence="7">
    <location>
        <begin position="1145"/>
        <end position="1155"/>
    </location>
</feature>
<name>A0AAV7NW63_PLEWA</name>
<dbReference type="EMBL" id="JANPWB010000012">
    <property type="protein sequence ID" value="KAJ1120306.1"/>
    <property type="molecule type" value="Genomic_DNA"/>
</dbReference>
<feature type="region of interest" description="Disordered" evidence="7">
    <location>
        <begin position="2211"/>
        <end position="2231"/>
    </location>
</feature>
<feature type="region of interest" description="Disordered" evidence="7">
    <location>
        <begin position="549"/>
        <end position="574"/>
    </location>
</feature>
<dbReference type="Pfam" id="PF19056">
    <property type="entry name" value="WD40_2"/>
    <property type="match status" value="1"/>
</dbReference>
<comment type="caution">
    <text evidence="9">The sequence shown here is derived from an EMBL/GenBank/DDBJ whole genome shotgun (WGS) entry which is preliminary data.</text>
</comment>
<feature type="compositionally biased region" description="Basic and acidic residues" evidence="7">
    <location>
        <begin position="150"/>
        <end position="160"/>
    </location>
</feature>
<feature type="region of interest" description="Disordered" evidence="7">
    <location>
        <begin position="916"/>
        <end position="966"/>
    </location>
</feature>
<reference evidence="9" key="1">
    <citation type="journal article" date="2022" name="bioRxiv">
        <title>Sequencing and chromosome-scale assembly of the giantPleurodeles waltlgenome.</title>
        <authorList>
            <person name="Brown T."/>
            <person name="Elewa A."/>
            <person name="Iarovenko S."/>
            <person name="Subramanian E."/>
            <person name="Araus A.J."/>
            <person name="Petzold A."/>
            <person name="Susuki M."/>
            <person name="Suzuki K.-i.T."/>
            <person name="Hayashi T."/>
            <person name="Toyoda A."/>
            <person name="Oliveira C."/>
            <person name="Osipova E."/>
            <person name="Leigh N.D."/>
            <person name="Simon A."/>
            <person name="Yun M.H."/>
        </authorList>
    </citation>
    <scope>NUCLEOTIDE SEQUENCE</scope>
    <source>
        <strain evidence="9">20211129_DDA</strain>
        <tissue evidence="9">Liver</tissue>
    </source>
</reference>
<feature type="region of interest" description="Disordered" evidence="7">
    <location>
        <begin position="1839"/>
        <end position="1929"/>
    </location>
</feature>
<dbReference type="InterPro" id="IPR015943">
    <property type="entry name" value="WD40/YVTN_repeat-like_dom_sf"/>
</dbReference>
<dbReference type="PANTHER" id="PTHR12877">
    <property type="entry name" value="RHO GUANINE NUCLEOTIDE EXCHANGE FACTOR"/>
    <property type="match status" value="1"/>
</dbReference>
<evidence type="ECO:0000259" key="8">
    <source>
        <dbReference type="PROSITE" id="PS50010"/>
    </source>
</evidence>
<dbReference type="SMART" id="SM00325">
    <property type="entry name" value="RhoGEF"/>
    <property type="match status" value="1"/>
</dbReference>
<accession>A0AAV7NW63</accession>
<dbReference type="PANTHER" id="PTHR12877:SF15">
    <property type="entry name" value="RHO GUANINE NUCLEOTIDE EXCHANGE FACTOR 17"/>
    <property type="match status" value="1"/>
</dbReference>
<evidence type="ECO:0000256" key="7">
    <source>
        <dbReference type="SAM" id="MobiDB-lite"/>
    </source>
</evidence>
<evidence type="ECO:0000256" key="6">
    <source>
        <dbReference type="SAM" id="Coils"/>
    </source>
</evidence>
<dbReference type="FunFam" id="2.30.29.30:FF:000434">
    <property type="entry name" value="Rho guanine nucleotide exchange factor 17"/>
    <property type="match status" value="1"/>
</dbReference>
<dbReference type="GO" id="GO:0030036">
    <property type="term" value="P:actin cytoskeleton organization"/>
    <property type="evidence" value="ECO:0007669"/>
    <property type="project" value="TreeGrafter"/>
</dbReference>
<organism evidence="9 10">
    <name type="scientific">Pleurodeles waltl</name>
    <name type="common">Iberian ribbed newt</name>
    <dbReference type="NCBI Taxonomy" id="8319"/>
    <lineage>
        <taxon>Eukaryota</taxon>
        <taxon>Metazoa</taxon>
        <taxon>Chordata</taxon>
        <taxon>Craniata</taxon>
        <taxon>Vertebrata</taxon>
        <taxon>Euteleostomi</taxon>
        <taxon>Amphibia</taxon>
        <taxon>Batrachia</taxon>
        <taxon>Caudata</taxon>
        <taxon>Salamandroidea</taxon>
        <taxon>Salamandridae</taxon>
        <taxon>Pleurodelinae</taxon>
        <taxon>Pleurodeles</taxon>
    </lineage>
</organism>
<feature type="compositionally biased region" description="Polar residues" evidence="7">
    <location>
        <begin position="643"/>
        <end position="661"/>
    </location>
</feature>
<evidence type="ECO:0000256" key="5">
    <source>
        <dbReference type="ARBA" id="ARBA00074304"/>
    </source>
</evidence>
<dbReference type="GO" id="GO:0005085">
    <property type="term" value="F:guanyl-nucleotide exchange factor activity"/>
    <property type="evidence" value="ECO:0007669"/>
    <property type="project" value="UniProtKB-KW"/>
</dbReference>
<dbReference type="InterPro" id="IPR039919">
    <property type="entry name" value="ARHGEF10/ARHGEF17"/>
</dbReference>
<feature type="region of interest" description="Disordered" evidence="7">
    <location>
        <begin position="637"/>
        <end position="688"/>
    </location>
</feature>
<dbReference type="Pfam" id="PF00621">
    <property type="entry name" value="RhoGEF"/>
    <property type="match status" value="1"/>
</dbReference>
<evidence type="ECO:0000313" key="10">
    <source>
        <dbReference type="Proteomes" id="UP001066276"/>
    </source>
</evidence>
<feature type="region of interest" description="Disordered" evidence="7">
    <location>
        <begin position="833"/>
        <end position="860"/>
    </location>
</feature>
<feature type="compositionally biased region" description="Polar residues" evidence="7">
    <location>
        <begin position="1906"/>
        <end position="1918"/>
    </location>
</feature>
<feature type="coiled-coil region" evidence="6">
    <location>
        <begin position="1466"/>
        <end position="1493"/>
    </location>
</feature>
<feature type="region of interest" description="Disordered" evidence="7">
    <location>
        <begin position="1144"/>
        <end position="1176"/>
    </location>
</feature>
<keyword evidence="1" id="KW-0597">Phosphoprotein</keyword>
<dbReference type="SUPFAM" id="SSF48065">
    <property type="entry name" value="DBL homology domain (DH-domain)"/>
    <property type="match status" value="1"/>
</dbReference>
<feature type="compositionally biased region" description="Low complexity" evidence="7">
    <location>
        <begin position="937"/>
        <end position="952"/>
    </location>
</feature>
<feature type="compositionally biased region" description="Basic and acidic residues" evidence="7">
    <location>
        <begin position="351"/>
        <end position="370"/>
    </location>
</feature>
<feature type="compositionally biased region" description="Low complexity" evidence="7">
    <location>
        <begin position="53"/>
        <end position="66"/>
    </location>
</feature>
<keyword evidence="10" id="KW-1185">Reference proteome</keyword>
<evidence type="ECO:0000256" key="4">
    <source>
        <dbReference type="ARBA" id="ARBA00056029"/>
    </source>
</evidence>
<feature type="compositionally biased region" description="Basic and acidic residues" evidence="7">
    <location>
        <begin position="106"/>
        <end position="121"/>
    </location>
</feature>
<dbReference type="PROSITE" id="PS50010">
    <property type="entry name" value="DH_2"/>
    <property type="match status" value="1"/>
</dbReference>
<feature type="compositionally biased region" description="Basic and acidic residues" evidence="7">
    <location>
        <begin position="1050"/>
        <end position="1059"/>
    </location>
</feature>
<evidence type="ECO:0000256" key="3">
    <source>
        <dbReference type="ARBA" id="ARBA00022737"/>
    </source>
</evidence>
<feature type="region of interest" description="Disordered" evidence="7">
    <location>
        <begin position="1249"/>
        <end position="1291"/>
    </location>
</feature>